<evidence type="ECO:0008006" key="4">
    <source>
        <dbReference type="Google" id="ProtNLM"/>
    </source>
</evidence>
<feature type="compositionally biased region" description="Polar residues" evidence="1">
    <location>
        <begin position="74"/>
        <end position="89"/>
    </location>
</feature>
<dbReference type="Proteomes" id="UP000288859">
    <property type="component" value="Unassembled WGS sequence"/>
</dbReference>
<comment type="caution">
    <text evidence="2">The sequence shown here is derived from an EMBL/GenBank/DDBJ whole genome shotgun (WGS) entry which is preliminary data.</text>
</comment>
<sequence length="470" mass="52366">MSDRPVFTFITSGSNSRAAQEAIKIHVLHRRQKERAATGKATKAPTVKSNHGGEIHIWDCSPNPPERRRSRSPILQQTRSTSLDSSQTEEIVRLSSPSSPSLSLNDEFILPVGDTNDDVITIPKLLIGSSEDDLIHWYMLEGQGSDVPQKWLQCFKMSAASFNAFLAISSSHFPQERGARSSINSREKEVQALREIGKQIALSPSAPTGGTMLGVALLANLQELRHEYLLSKFHWSGLKRMIDVNGGPRSLRTQEGLYTFLFWLDALVCNASVTPLGQPSAEECLGQSHPAHPHQELSLLLEHIISGYPSRTSFEPLNQINNSISRVLRRSSAMPDEYSMMKTTRSKLASLLYFANLKLEVESASQGIGIYQAIEQEVDQLEAERQVSPVELFYIILALNNTDALCHLTYSVSRLMNAVKGLDRNDCKLVARCLSLFTGLPNPFDDSLEMFNDWRVLCERLSTGYDGYIS</sequence>
<organism evidence="2 3">
    <name type="scientific">Exophiala mesophila</name>
    <name type="common">Black yeast-like fungus</name>
    <dbReference type="NCBI Taxonomy" id="212818"/>
    <lineage>
        <taxon>Eukaryota</taxon>
        <taxon>Fungi</taxon>
        <taxon>Dikarya</taxon>
        <taxon>Ascomycota</taxon>
        <taxon>Pezizomycotina</taxon>
        <taxon>Eurotiomycetes</taxon>
        <taxon>Chaetothyriomycetidae</taxon>
        <taxon>Chaetothyriales</taxon>
        <taxon>Herpotrichiellaceae</taxon>
        <taxon>Exophiala</taxon>
    </lineage>
</organism>
<gene>
    <name evidence="2" type="ORF">B0A52_08809</name>
</gene>
<protein>
    <recommendedName>
        <fullName evidence="4">Transcription factor domain-containing protein</fullName>
    </recommendedName>
</protein>
<feature type="region of interest" description="Disordered" evidence="1">
    <location>
        <begin position="30"/>
        <end position="100"/>
    </location>
</feature>
<accession>A0A438MWF0</accession>
<dbReference type="AlphaFoldDB" id="A0A438MWF0"/>
<evidence type="ECO:0000256" key="1">
    <source>
        <dbReference type="SAM" id="MobiDB-lite"/>
    </source>
</evidence>
<evidence type="ECO:0000313" key="2">
    <source>
        <dbReference type="EMBL" id="RVX67456.1"/>
    </source>
</evidence>
<dbReference type="VEuPathDB" id="FungiDB:PV10_01971"/>
<proteinExistence type="predicted"/>
<reference evidence="2 3" key="1">
    <citation type="submission" date="2017-03" db="EMBL/GenBank/DDBJ databases">
        <title>Genomes of endolithic fungi from Antarctica.</title>
        <authorList>
            <person name="Coleine C."/>
            <person name="Masonjones S."/>
            <person name="Stajich J.E."/>
        </authorList>
    </citation>
    <scope>NUCLEOTIDE SEQUENCE [LARGE SCALE GENOMIC DNA]</scope>
    <source>
        <strain evidence="2 3">CCFEE 6314</strain>
    </source>
</reference>
<dbReference type="OrthoDB" id="4112922at2759"/>
<dbReference type="EMBL" id="NAJM01000048">
    <property type="protein sequence ID" value="RVX67456.1"/>
    <property type="molecule type" value="Genomic_DNA"/>
</dbReference>
<evidence type="ECO:0000313" key="3">
    <source>
        <dbReference type="Proteomes" id="UP000288859"/>
    </source>
</evidence>
<name>A0A438MWF0_EXOME</name>